<reference evidence="1" key="1">
    <citation type="submission" date="2019-08" db="EMBL/GenBank/DDBJ databases">
        <authorList>
            <person name="Kucharzyk K."/>
            <person name="Murdoch R.W."/>
            <person name="Higgins S."/>
            <person name="Loffler F."/>
        </authorList>
    </citation>
    <scope>NUCLEOTIDE SEQUENCE</scope>
</reference>
<name>A0A644VJT0_9ZZZZ</name>
<comment type="caution">
    <text evidence="1">The sequence shown here is derived from an EMBL/GenBank/DDBJ whole genome shotgun (WGS) entry which is preliminary data.</text>
</comment>
<proteinExistence type="predicted"/>
<dbReference type="AlphaFoldDB" id="A0A644VJT0"/>
<gene>
    <name evidence="1" type="ORF">SDC9_36980</name>
</gene>
<sequence length="139" mass="16356">MRKKSTKLETDKRTRAVQEWMMQGHSSADIVRQCTAQWDINVRQAYKYIRKAYEGFRELEEKDIEARKQFHIHSRLKLFRDLQDKKACKPAGVALAILQDIAKLEGLYVEKTEVTVNDKQRIAALFPTEEELNEQETDQ</sequence>
<accession>A0A644VJT0</accession>
<evidence type="ECO:0000313" key="1">
    <source>
        <dbReference type="EMBL" id="MPL90922.1"/>
    </source>
</evidence>
<organism evidence="1">
    <name type="scientific">bioreactor metagenome</name>
    <dbReference type="NCBI Taxonomy" id="1076179"/>
    <lineage>
        <taxon>unclassified sequences</taxon>
        <taxon>metagenomes</taxon>
        <taxon>ecological metagenomes</taxon>
    </lineage>
</organism>
<protein>
    <submittedName>
        <fullName evidence="1">Uncharacterized protein</fullName>
    </submittedName>
</protein>
<dbReference type="EMBL" id="VSSQ01000316">
    <property type="protein sequence ID" value="MPL90922.1"/>
    <property type="molecule type" value="Genomic_DNA"/>
</dbReference>